<reference evidence="2" key="1">
    <citation type="submission" date="2023-03" db="EMBL/GenBank/DDBJ databases">
        <title>Massive genome expansion in bonnet fungi (Mycena s.s.) driven by repeated elements and novel gene families across ecological guilds.</title>
        <authorList>
            <consortium name="Lawrence Berkeley National Laboratory"/>
            <person name="Harder C.B."/>
            <person name="Miyauchi S."/>
            <person name="Viragh M."/>
            <person name="Kuo A."/>
            <person name="Thoen E."/>
            <person name="Andreopoulos B."/>
            <person name="Lu D."/>
            <person name="Skrede I."/>
            <person name="Drula E."/>
            <person name="Henrissat B."/>
            <person name="Morin E."/>
            <person name="Kohler A."/>
            <person name="Barry K."/>
            <person name="LaButti K."/>
            <person name="Morin E."/>
            <person name="Salamov A."/>
            <person name="Lipzen A."/>
            <person name="Mereny Z."/>
            <person name="Hegedus B."/>
            <person name="Baldrian P."/>
            <person name="Stursova M."/>
            <person name="Weitz H."/>
            <person name="Taylor A."/>
            <person name="Grigoriev I.V."/>
            <person name="Nagy L.G."/>
            <person name="Martin F."/>
            <person name="Kauserud H."/>
        </authorList>
    </citation>
    <scope>NUCLEOTIDE SEQUENCE</scope>
    <source>
        <strain evidence="2">CBHHK067</strain>
    </source>
</reference>
<proteinExistence type="predicted"/>
<evidence type="ECO:0000313" key="3">
    <source>
        <dbReference type="Proteomes" id="UP001221757"/>
    </source>
</evidence>
<dbReference type="PROSITE" id="PS50097">
    <property type="entry name" value="BTB"/>
    <property type="match status" value="1"/>
</dbReference>
<sequence length="73" mass="8057">SPPFSPRSPFDDPNADAILRSSDDIDFHVHRIVLSLASPFFRQMLSLPQAETEPSVAILPVSESALVLDRALR</sequence>
<feature type="non-terminal residue" evidence="2">
    <location>
        <position position="1"/>
    </location>
</feature>
<name>A0AAD7FJE5_MYCRO</name>
<dbReference type="InterPro" id="IPR011333">
    <property type="entry name" value="SKP1/BTB/POZ_sf"/>
</dbReference>
<dbReference type="Proteomes" id="UP001221757">
    <property type="component" value="Unassembled WGS sequence"/>
</dbReference>
<dbReference type="Gene3D" id="3.30.710.10">
    <property type="entry name" value="Potassium Channel Kv1.1, Chain A"/>
    <property type="match status" value="1"/>
</dbReference>
<comment type="caution">
    <text evidence="2">The sequence shown here is derived from an EMBL/GenBank/DDBJ whole genome shotgun (WGS) entry which is preliminary data.</text>
</comment>
<protein>
    <recommendedName>
        <fullName evidence="1">BTB domain-containing protein</fullName>
    </recommendedName>
</protein>
<accession>A0AAD7FJE5</accession>
<gene>
    <name evidence="2" type="ORF">B0H17DRAFT_901672</name>
</gene>
<dbReference type="AlphaFoldDB" id="A0AAD7FJE5"/>
<dbReference type="Pfam" id="PF00651">
    <property type="entry name" value="BTB"/>
    <property type="match status" value="1"/>
</dbReference>
<evidence type="ECO:0000259" key="1">
    <source>
        <dbReference type="PROSITE" id="PS50097"/>
    </source>
</evidence>
<dbReference type="InterPro" id="IPR000210">
    <property type="entry name" value="BTB/POZ_dom"/>
</dbReference>
<keyword evidence="3" id="KW-1185">Reference proteome</keyword>
<dbReference type="SUPFAM" id="SSF54695">
    <property type="entry name" value="POZ domain"/>
    <property type="match status" value="1"/>
</dbReference>
<organism evidence="2 3">
    <name type="scientific">Mycena rosella</name>
    <name type="common">Pink bonnet</name>
    <name type="synonym">Agaricus rosellus</name>
    <dbReference type="NCBI Taxonomy" id="1033263"/>
    <lineage>
        <taxon>Eukaryota</taxon>
        <taxon>Fungi</taxon>
        <taxon>Dikarya</taxon>
        <taxon>Basidiomycota</taxon>
        <taxon>Agaricomycotina</taxon>
        <taxon>Agaricomycetes</taxon>
        <taxon>Agaricomycetidae</taxon>
        <taxon>Agaricales</taxon>
        <taxon>Marasmiineae</taxon>
        <taxon>Mycenaceae</taxon>
        <taxon>Mycena</taxon>
    </lineage>
</organism>
<feature type="domain" description="BTB" evidence="1">
    <location>
        <begin position="15"/>
        <end position="73"/>
    </location>
</feature>
<evidence type="ECO:0000313" key="2">
    <source>
        <dbReference type="EMBL" id="KAJ7627871.1"/>
    </source>
</evidence>
<dbReference type="CDD" id="cd18186">
    <property type="entry name" value="BTB_POZ_ZBTB_KLHL-like"/>
    <property type="match status" value="1"/>
</dbReference>
<dbReference type="EMBL" id="JARKIE010000568">
    <property type="protein sequence ID" value="KAJ7627871.1"/>
    <property type="molecule type" value="Genomic_DNA"/>
</dbReference>
<feature type="non-terminal residue" evidence="2">
    <location>
        <position position="73"/>
    </location>
</feature>